<proteinExistence type="predicted"/>
<dbReference type="RefSeq" id="WP_341469233.1">
    <property type="nucleotide sequence ID" value="NZ_CP128399.1"/>
</dbReference>
<dbReference type="AlphaFoldDB" id="A0A8T7M2Q2"/>
<protein>
    <submittedName>
        <fullName evidence="1">Uncharacterized protein</fullName>
    </submittedName>
</protein>
<accession>A0A8T7M2Q2</accession>
<evidence type="ECO:0000313" key="4">
    <source>
        <dbReference type="Proteomes" id="UP001431572"/>
    </source>
</evidence>
<reference evidence="2" key="2">
    <citation type="journal article" date="2024" name="Nature">
        <title>Anoxygenic phototroph of the Chloroflexota uses a type I reaction centre.</title>
        <authorList>
            <person name="Tsuji J.M."/>
            <person name="Shaw N.A."/>
            <person name="Nagashima S."/>
            <person name="Venkiteswaran J.J."/>
            <person name="Schiff S.L."/>
            <person name="Watanabe T."/>
            <person name="Fukui M."/>
            <person name="Hanada S."/>
            <person name="Tank M."/>
            <person name="Neufeld J.D."/>
        </authorList>
    </citation>
    <scope>NUCLEOTIDE SEQUENCE</scope>
    <source>
        <strain evidence="2">L227-S17</strain>
    </source>
</reference>
<dbReference type="Proteomes" id="UP001431572">
    <property type="component" value="Chromosome 1"/>
</dbReference>
<dbReference type="EMBL" id="JACATZ010000001">
    <property type="protein sequence ID" value="NWJ45466.1"/>
    <property type="molecule type" value="Genomic_DNA"/>
</dbReference>
<reference evidence="1 3" key="1">
    <citation type="submission" date="2020-06" db="EMBL/GenBank/DDBJ databases">
        <title>Anoxygenic phototrophic Chloroflexota member uses a Type I reaction center.</title>
        <authorList>
            <person name="Tsuji J.M."/>
            <person name="Shaw N.A."/>
            <person name="Nagashima S."/>
            <person name="Venkiteswaran J."/>
            <person name="Schiff S.L."/>
            <person name="Hanada S."/>
            <person name="Tank M."/>
            <person name="Neufeld J.D."/>
        </authorList>
    </citation>
    <scope>NUCLEOTIDE SEQUENCE [LARGE SCALE GENOMIC DNA]</scope>
    <source>
        <strain evidence="1">L227-S17</strain>
    </source>
</reference>
<sequence length="57" mass="6617">MEEVYNTATLLLLPFQWHLPEKLEALLREETKTIRADNPSPEVELAAYSAILEWFQG</sequence>
<keyword evidence="4" id="KW-1185">Reference proteome</keyword>
<dbReference type="Proteomes" id="UP000521676">
    <property type="component" value="Unassembled WGS sequence"/>
</dbReference>
<gene>
    <name evidence="1" type="ORF">HXX08_06265</name>
    <name evidence="2" type="ORF">OZ401_000602</name>
</gene>
<organism evidence="1 3">
    <name type="scientific">Candidatus Chlorohelix allophototropha</name>
    <dbReference type="NCBI Taxonomy" id="3003348"/>
    <lineage>
        <taxon>Bacteria</taxon>
        <taxon>Bacillati</taxon>
        <taxon>Chloroflexota</taxon>
        <taxon>Chloroflexia</taxon>
        <taxon>Candidatus Chloroheliales</taxon>
        <taxon>Candidatus Chloroheliaceae</taxon>
        <taxon>Candidatus Chlorohelix</taxon>
    </lineage>
</organism>
<evidence type="ECO:0000313" key="3">
    <source>
        <dbReference type="Proteomes" id="UP000521676"/>
    </source>
</evidence>
<dbReference type="EMBL" id="CP128399">
    <property type="protein sequence ID" value="WJW67340.1"/>
    <property type="molecule type" value="Genomic_DNA"/>
</dbReference>
<name>A0A8T7M2Q2_9CHLR</name>
<evidence type="ECO:0000313" key="1">
    <source>
        <dbReference type="EMBL" id="NWJ45466.1"/>
    </source>
</evidence>
<evidence type="ECO:0000313" key="2">
    <source>
        <dbReference type="EMBL" id="WJW67340.1"/>
    </source>
</evidence>